<keyword evidence="7 14" id="KW-0375">Hydrogen ion transport</keyword>
<evidence type="ECO:0000313" key="18">
    <source>
        <dbReference type="Proteomes" id="UP000251995"/>
    </source>
</evidence>
<keyword evidence="10 14" id="KW-0472">Membrane</keyword>
<keyword evidence="3 14" id="KW-0813">Transport</keyword>
<keyword evidence="9 14" id="KW-0406">Ion transport</keyword>
<dbReference type="Proteomes" id="UP000251995">
    <property type="component" value="Chromosome"/>
</dbReference>
<dbReference type="NCBIfam" id="NF004412">
    <property type="entry name" value="PRK05759.1-3"/>
    <property type="match status" value="1"/>
</dbReference>
<evidence type="ECO:0000256" key="16">
    <source>
        <dbReference type="SAM" id="Coils"/>
    </source>
</evidence>
<dbReference type="AlphaFoldDB" id="A0A344UTV6"/>
<dbReference type="Pfam" id="PF00430">
    <property type="entry name" value="ATP-synt_B"/>
    <property type="match status" value="1"/>
</dbReference>
<keyword evidence="18" id="KW-1185">Reference proteome</keyword>
<comment type="subunit">
    <text evidence="13 14">F-type ATPases have 2 components, F(1) - the catalytic core - and F(0) - the membrane proton channel. F(1) has five subunits: alpha(3), beta(3), gamma(1), delta(1), epsilon(1). F(0) has three main subunits: a(1), b(2) and c(10-14). The alpha and beta chains form an alternating ring which encloses part of the gamma chain. F(1) is attached to F(0) by a central stalk formed by the gamma and epsilon chains, while a peripheral stalk is formed by the delta and b chains.</text>
</comment>
<keyword evidence="16" id="KW-0175">Coiled coil</keyword>
<evidence type="ECO:0000256" key="5">
    <source>
        <dbReference type="ARBA" id="ARBA00022547"/>
    </source>
</evidence>
<feature type="transmembrane region" description="Helical" evidence="14">
    <location>
        <begin position="24"/>
        <end position="43"/>
    </location>
</feature>
<evidence type="ECO:0000256" key="1">
    <source>
        <dbReference type="ARBA" id="ARBA00004162"/>
    </source>
</evidence>
<dbReference type="KEGG" id="acij:JS278_01540"/>
<dbReference type="GO" id="GO:0045259">
    <property type="term" value="C:proton-transporting ATP synthase complex"/>
    <property type="evidence" value="ECO:0007669"/>
    <property type="project" value="UniProtKB-KW"/>
</dbReference>
<evidence type="ECO:0000256" key="14">
    <source>
        <dbReference type="HAMAP-Rule" id="MF_01398"/>
    </source>
</evidence>
<name>A0A344UTV6_9ACTN</name>
<sequence>MAAPLIALLELNLGPLAPEHPVEIVVGIVLVLLLTWGCAKFIVPRFEDMYHERSEAVQGGIERAEKAQAEARAALEQYRAQLAGAREEAAKIREDAKSQGAQILTDMREQAAAEADRISARARLQISAEREQAVTELRTQIGGLATDLAGRIVGESLDDDARVSATVDRFIADLAKEPSVAERAATPRAVDPR</sequence>
<dbReference type="Gene3D" id="1.20.5.620">
    <property type="entry name" value="F1F0 ATP synthase subunit B, membrane domain"/>
    <property type="match status" value="1"/>
</dbReference>
<feature type="coiled-coil region" evidence="16">
    <location>
        <begin position="61"/>
        <end position="95"/>
    </location>
</feature>
<evidence type="ECO:0000256" key="10">
    <source>
        <dbReference type="ARBA" id="ARBA00023136"/>
    </source>
</evidence>
<reference evidence="17 18" key="1">
    <citation type="submission" date="2017-12" db="EMBL/GenBank/DDBJ databases">
        <title>The whole genome sequence of the Acidipropionibacterium virtanenii sp. nov. type strain JS278.</title>
        <authorList>
            <person name="Laine P."/>
            <person name="Deptula P."/>
            <person name="Varmanen P."/>
            <person name="Auvinen P."/>
        </authorList>
    </citation>
    <scope>NUCLEOTIDE SEQUENCE [LARGE SCALE GENOMIC DNA]</scope>
    <source>
        <strain evidence="17 18">JS278</strain>
    </source>
</reference>
<evidence type="ECO:0000256" key="6">
    <source>
        <dbReference type="ARBA" id="ARBA00022692"/>
    </source>
</evidence>
<keyword evidence="8 14" id="KW-1133">Transmembrane helix</keyword>
<comment type="function">
    <text evidence="14">Component of the F(0) channel, it forms part of the peripheral stalk, linking F(1) to F(0).</text>
</comment>
<dbReference type="InterPro" id="IPR002146">
    <property type="entry name" value="ATP_synth_b/b'su_bac/chlpt"/>
</dbReference>
<evidence type="ECO:0000313" key="17">
    <source>
        <dbReference type="EMBL" id="AXE38704.1"/>
    </source>
</evidence>
<gene>
    <name evidence="14 17" type="primary">atpF</name>
    <name evidence="17" type="ORF">JS278_01540</name>
</gene>
<dbReference type="PANTHER" id="PTHR33445">
    <property type="entry name" value="ATP SYNTHASE SUBUNIT B', CHLOROPLASTIC"/>
    <property type="match status" value="1"/>
</dbReference>
<evidence type="ECO:0000256" key="4">
    <source>
        <dbReference type="ARBA" id="ARBA00022475"/>
    </source>
</evidence>
<comment type="function">
    <text evidence="12 14">F(1)F(0) ATP synthase produces ATP from ADP in the presence of a proton or sodium gradient. F-type ATPases consist of two structural domains, F(1) containing the extramembraneous catalytic core and F(0) containing the membrane proton channel, linked together by a central stalk and a peripheral stalk. During catalysis, ATP synthesis in the catalytic domain of F(1) is coupled via a rotary mechanism of the central stalk subunits to proton translocation.</text>
</comment>
<comment type="subcellular location">
    <subcellularLocation>
        <location evidence="1 14">Cell membrane</location>
        <topology evidence="1 14">Single-pass membrane protein</topology>
    </subcellularLocation>
</comment>
<dbReference type="HAMAP" id="MF_01398">
    <property type="entry name" value="ATP_synth_b_bprime"/>
    <property type="match status" value="1"/>
</dbReference>
<evidence type="ECO:0000256" key="2">
    <source>
        <dbReference type="ARBA" id="ARBA00005513"/>
    </source>
</evidence>
<accession>A0A344UTV6</accession>
<dbReference type="CDD" id="cd06503">
    <property type="entry name" value="ATP-synt_Fo_b"/>
    <property type="match status" value="1"/>
</dbReference>
<dbReference type="EMBL" id="CP025198">
    <property type="protein sequence ID" value="AXE38704.1"/>
    <property type="molecule type" value="Genomic_DNA"/>
</dbReference>
<dbReference type="GO" id="GO:0005886">
    <property type="term" value="C:plasma membrane"/>
    <property type="evidence" value="ECO:0007669"/>
    <property type="project" value="UniProtKB-SubCell"/>
</dbReference>
<organism evidence="17 18">
    <name type="scientific">Acidipropionibacterium virtanenii</name>
    <dbReference type="NCBI Taxonomy" id="2057246"/>
    <lineage>
        <taxon>Bacteria</taxon>
        <taxon>Bacillati</taxon>
        <taxon>Actinomycetota</taxon>
        <taxon>Actinomycetes</taxon>
        <taxon>Propionibacteriales</taxon>
        <taxon>Propionibacteriaceae</taxon>
        <taxon>Acidipropionibacterium</taxon>
    </lineage>
</organism>
<comment type="similarity">
    <text evidence="2 14 15">Belongs to the ATPase B chain family.</text>
</comment>
<keyword evidence="5 14" id="KW-0138">CF(0)</keyword>
<dbReference type="SUPFAM" id="SSF81573">
    <property type="entry name" value="F1F0 ATP synthase subunit B, membrane domain"/>
    <property type="match status" value="1"/>
</dbReference>
<dbReference type="InterPro" id="IPR050059">
    <property type="entry name" value="ATP_synthase_B_chain"/>
</dbReference>
<evidence type="ECO:0000256" key="7">
    <source>
        <dbReference type="ARBA" id="ARBA00022781"/>
    </source>
</evidence>
<dbReference type="GO" id="GO:0046933">
    <property type="term" value="F:proton-transporting ATP synthase activity, rotational mechanism"/>
    <property type="evidence" value="ECO:0007669"/>
    <property type="project" value="UniProtKB-UniRule"/>
</dbReference>
<dbReference type="PANTHER" id="PTHR33445:SF1">
    <property type="entry name" value="ATP SYNTHASE SUBUNIT B"/>
    <property type="match status" value="1"/>
</dbReference>
<evidence type="ECO:0000256" key="12">
    <source>
        <dbReference type="ARBA" id="ARBA00025198"/>
    </source>
</evidence>
<evidence type="ECO:0000256" key="11">
    <source>
        <dbReference type="ARBA" id="ARBA00023310"/>
    </source>
</evidence>
<protein>
    <recommendedName>
        <fullName evidence="14">ATP synthase subunit b</fullName>
    </recommendedName>
    <alternativeName>
        <fullName evidence="14">ATP synthase F(0) sector subunit b</fullName>
    </alternativeName>
    <alternativeName>
        <fullName evidence="14">ATPase subunit I</fullName>
    </alternativeName>
    <alternativeName>
        <fullName evidence="14">F-type ATPase subunit b</fullName>
        <shortName evidence="14">F-ATPase subunit b</shortName>
    </alternativeName>
</protein>
<evidence type="ECO:0000256" key="9">
    <source>
        <dbReference type="ARBA" id="ARBA00023065"/>
    </source>
</evidence>
<evidence type="ECO:0000256" key="13">
    <source>
        <dbReference type="ARBA" id="ARBA00025830"/>
    </source>
</evidence>
<evidence type="ECO:0000256" key="3">
    <source>
        <dbReference type="ARBA" id="ARBA00022448"/>
    </source>
</evidence>
<evidence type="ECO:0000256" key="8">
    <source>
        <dbReference type="ARBA" id="ARBA00022989"/>
    </source>
</evidence>
<dbReference type="GO" id="GO:0046961">
    <property type="term" value="F:proton-transporting ATPase activity, rotational mechanism"/>
    <property type="evidence" value="ECO:0007669"/>
    <property type="project" value="TreeGrafter"/>
</dbReference>
<dbReference type="NCBIfam" id="TIGR01144">
    <property type="entry name" value="ATP_synt_b"/>
    <property type="match status" value="1"/>
</dbReference>
<evidence type="ECO:0000256" key="15">
    <source>
        <dbReference type="RuleBase" id="RU003848"/>
    </source>
</evidence>
<dbReference type="InterPro" id="IPR028987">
    <property type="entry name" value="ATP_synth_B-like_membr_sf"/>
</dbReference>
<dbReference type="InterPro" id="IPR005864">
    <property type="entry name" value="ATP_synth_F0_bsu_bac"/>
</dbReference>
<keyword evidence="6 14" id="KW-0812">Transmembrane</keyword>
<proteinExistence type="inferred from homology"/>
<keyword evidence="4 14" id="KW-1003">Cell membrane</keyword>
<keyword evidence="11 14" id="KW-0066">ATP synthesis</keyword>